<keyword evidence="2" id="KW-0540">Nuclease</keyword>
<reference evidence="2" key="1">
    <citation type="journal article" date="2021" name="Proc. Natl. Acad. Sci. U.S.A.">
        <title>A Catalog of Tens of Thousands of Viruses from Human Metagenomes Reveals Hidden Associations with Chronic Diseases.</title>
        <authorList>
            <person name="Tisza M.J."/>
            <person name="Buck C.B."/>
        </authorList>
    </citation>
    <scope>NUCLEOTIDE SEQUENCE</scope>
    <source>
        <strain evidence="2">Ctj7g1</strain>
    </source>
</reference>
<keyword evidence="2" id="KW-0255">Endonuclease</keyword>
<evidence type="ECO:0000313" key="2">
    <source>
        <dbReference type="EMBL" id="DAE25298.1"/>
    </source>
</evidence>
<evidence type="ECO:0000256" key="1">
    <source>
        <dbReference type="SAM" id="MobiDB-lite"/>
    </source>
</evidence>
<protein>
    <submittedName>
        <fullName evidence="2">HNH endonuclease bacteriophage, HNH Endonuclease, DNA.52A</fullName>
    </submittedName>
</protein>
<organism evidence="2">
    <name type="scientific">Siphoviridae sp. ctj7g1</name>
    <dbReference type="NCBI Taxonomy" id="2826438"/>
    <lineage>
        <taxon>Viruses</taxon>
        <taxon>Duplodnaviria</taxon>
        <taxon>Heunggongvirae</taxon>
        <taxon>Uroviricota</taxon>
        <taxon>Caudoviricetes</taxon>
    </lineage>
</organism>
<accession>A0A8S5R2C0</accession>
<sequence length="128" mass="14868">MLQYATLEDRIRYLRLGGAVSHVTFGGKRMANQDFYKSREWAQARNYVISRDNGCDLALSDYPILDRVLVHHIIPITMQDLEEGSDKLFDPENLVCVSHSTHNLIHYGTEETTPREYQERKPGDTKLW</sequence>
<proteinExistence type="predicted"/>
<name>A0A8S5R2C0_9CAUD</name>
<dbReference type="EMBL" id="BK015796">
    <property type="protein sequence ID" value="DAE25298.1"/>
    <property type="molecule type" value="Genomic_DNA"/>
</dbReference>
<keyword evidence="2" id="KW-0378">Hydrolase</keyword>
<feature type="region of interest" description="Disordered" evidence="1">
    <location>
        <begin position="108"/>
        <end position="128"/>
    </location>
</feature>
<dbReference type="CDD" id="cd00085">
    <property type="entry name" value="HNHc"/>
    <property type="match status" value="1"/>
</dbReference>
<dbReference type="GO" id="GO:0004519">
    <property type="term" value="F:endonuclease activity"/>
    <property type="evidence" value="ECO:0007669"/>
    <property type="project" value="UniProtKB-KW"/>
</dbReference>
<dbReference type="InterPro" id="IPR003615">
    <property type="entry name" value="HNH_nuc"/>
</dbReference>